<feature type="transmembrane region" description="Helical" evidence="5">
    <location>
        <begin position="139"/>
        <end position="158"/>
    </location>
</feature>
<evidence type="ECO:0000256" key="3">
    <source>
        <dbReference type="ARBA" id="ARBA00022989"/>
    </source>
</evidence>
<protein>
    <recommendedName>
        <fullName evidence="6">Major facilitator superfamily (MFS) profile domain-containing protein</fullName>
    </recommendedName>
</protein>
<dbReference type="GO" id="GO:0005886">
    <property type="term" value="C:plasma membrane"/>
    <property type="evidence" value="ECO:0007669"/>
    <property type="project" value="TreeGrafter"/>
</dbReference>
<keyword evidence="4 5" id="KW-0472">Membrane</keyword>
<dbReference type="Proteomes" id="UP000027920">
    <property type="component" value="Unassembled WGS sequence"/>
</dbReference>
<evidence type="ECO:0000259" key="6">
    <source>
        <dbReference type="PROSITE" id="PS50850"/>
    </source>
</evidence>
<dbReference type="Gene3D" id="1.20.1720.10">
    <property type="entry name" value="Multidrug resistance protein D"/>
    <property type="match status" value="1"/>
</dbReference>
<feature type="transmembrane region" description="Helical" evidence="5">
    <location>
        <begin position="178"/>
        <end position="197"/>
    </location>
</feature>
<dbReference type="SUPFAM" id="SSF103473">
    <property type="entry name" value="MFS general substrate transporter"/>
    <property type="match status" value="1"/>
</dbReference>
<gene>
    <name evidence="7" type="ORF">A1O9_06172</name>
</gene>
<feature type="transmembrane region" description="Helical" evidence="5">
    <location>
        <begin position="204"/>
        <end position="223"/>
    </location>
</feature>
<dbReference type="InterPro" id="IPR011701">
    <property type="entry name" value="MFS"/>
</dbReference>
<evidence type="ECO:0000256" key="2">
    <source>
        <dbReference type="ARBA" id="ARBA00022692"/>
    </source>
</evidence>
<comment type="caution">
    <text evidence="7">The sequence shown here is derived from an EMBL/GenBank/DDBJ whole genome shotgun (WGS) entry which is preliminary data.</text>
</comment>
<organism evidence="7 8">
    <name type="scientific">Exophiala aquamarina CBS 119918</name>
    <dbReference type="NCBI Taxonomy" id="1182545"/>
    <lineage>
        <taxon>Eukaryota</taxon>
        <taxon>Fungi</taxon>
        <taxon>Dikarya</taxon>
        <taxon>Ascomycota</taxon>
        <taxon>Pezizomycotina</taxon>
        <taxon>Eurotiomycetes</taxon>
        <taxon>Chaetothyriomycetidae</taxon>
        <taxon>Chaetothyriales</taxon>
        <taxon>Herpotrichiellaceae</taxon>
        <taxon>Exophiala</taxon>
    </lineage>
</organism>
<sequence length="315" mass="33421">MFLATTGLVWAISAGVGTLLGGVFSQYLTWRWAFWINLPCSFVAFFVLLFFMRSVQPQSTGADRQKSMDWIGAVSIIGVTVLILLSLDFGGVASPWDSPKVLSLLIGGFVPLILFMFWEAKGASNPLLPGRLLDRTSKISPLIVCFTHGFVNISSWYFLPLYFQAVRGASPTRSGVLIMPIVVVQAITGLAVGAIVSRFGSIRSLMFAGMALTTIGFGLFVSIGTSTSIVNTMVIEVVAALGIGITFQAPMIAYQSVAVSADIAVATALFGFVRSLSTSISVVIGGAVFQNSMSTHGAYLSSVLGPQLAQNFSSS</sequence>
<evidence type="ECO:0000313" key="7">
    <source>
        <dbReference type="EMBL" id="KEF58246.1"/>
    </source>
</evidence>
<accession>A0A072PEH9</accession>
<dbReference type="PANTHER" id="PTHR23501">
    <property type="entry name" value="MAJOR FACILITATOR SUPERFAMILY"/>
    <property type="match status" value="1"/>
</dbReference>
<comment type="subcellular location">
    <subcellularLocation>
        <location evidence="1">Membrane</location>
        <topology evidence="1">Multi-pass membrane protein</topology>
    </subcellularLocation>
</comment>
<dbReference type="PANTHER" id="PTHR23501:SF158">
    <property type="entry name" value="TRANSPORTER, PUTATIVE (AFU_ORTHOLOGUE AFUA_5G14490)-RELATED"/>
    <property type="match status" value="1"/>
</dbReference>
<reference evidence="7 8" key="1">
    <citation type="submission" date="2013-03" db="EMBL/GenBank/DDBJ databases">
        <title>The Genome Sequence of Exophiala aquamarina CBS 119918.</title>
        <authorList>
            <consortium name="The Broad Institute Genomics Platform"/>
            <person name="Cuomo C."/>
            <person name="de Hoog S."/>
            <person name="Gorbushina A."/>
            <person name="Walker B."/>
            <person name="Young S.K."/>
            <person name="Zeng Q."/>
            <person name="Gargeya S."/>
            <person name="Fitzgerald M."/>
            <person name="Haas B."/>
            <person name="Abouelleil A."/>
            <person name="Allen A.W."/>
            <person name="Alvarado L."/>
            <person name="Arachchi H.M."/>
            <person name="Berlin A.M."/>
            <person name="Chapman S.B."/>
            <person name="Gainer-Dewar J."/>
            <person name="Goldberg J."/>
            <person name="Griggs A."/>
            <person name="Gujja S."/>
            <person name="Hansen M."/>
            <person name="Howarth C."/>
            <person name="Imamovic A."/>
            <person name="Ireland A."/>
            <person name="Larimer J."/>
            <person name="McCowan C."/>
            <person name="Murphy C."/>
            <person name="Pearson M."/>
            <person name="Poon T.W."/>
            <person name="Priest M."/>
            <person name="Roberts A."/>
            <person name="Saif S."/>
            <person name="Shea T."/>
            <person name="Sisk P."/>
            <person name="Sykes S."/>
            <person name="Wortman J."/>
            <person name="Nusbaum C."/>
            <person name="Birren B."/>
        </authorList>
    </citation>
    <scope>NUCLEOTIDE SEQUENCE [LARGE SCALE GENOMIC DNA]</scope>
    <source>
        <strain evidence="7 8">CBS 119918</strain>
    </source>
</reference>
<keyword evidence="2 5" id="KW-0812">Transmembrane</keyword>
<feature type="transmembrane region" description="Helical" evidence="5">
    <location>
        <begin position="263"/>
        <end position="289"/>
    </location>
</feature>
<dbReference type="Pfam" id="PF07690">
    <property type="entry name" value="MFS_1"/>
    <property type="match status" value="1"/>
</dbReference>
<feature type="transmembrane region" description="Helical" evidence="5">
    <location>
        <begin position="71"/>
        <end position="89"/>
    </location>
</feature>
<feature type="transmembrane region" description="Helical" evidence="5">
    <location>
        <begin position="31"/>
        <end position="51"/>
    </location>
</feature>
<evidence type="ECO:0000313" key="8">
    <source>
        <dbReference type="Proteomes" id="UP000027920"/>
    </source>
</evidence>
<dbReference type="PROSITE" id="PS50850">
    <property type="entry name" value="MFS"/>
    <property type="match status" value="1"/>
</dbReference>
<dbReference type="RefSeq" id="XP_013260836.1">
    <property type="nucleotide sequence ID" value="XM_013405382.1"/>
</dbReference>
<feature type="transmembrane region" description="Helical" evidence="5">
    <location>
        <begin position="101"/>
        <end position="118"/>
    </location>
</feature>
<keyword evidence="3 5" id="KW-1133">Transmembrane helix</keyword>
<dbReference type="HOGENOM" id="CLU_000960_22_0_1"/>
<dbReference type="AlphaFoldDB" id="A0A072PEH9"/>
<feature type="domain" description="Major facilitator superfamily (MFS) profile" evidence="6">
    <location>
        <begin position="1"/>
        <end position="315"/>
    </location>
</feature>
<dbReference type="VEuPathDB" id="FungiDB:A1O9_06172"/>
<keyword evidence="8" id="KW-1185">Reference proteome</keyword>
<feature type="transmembrane region" description="Helical" evidence="5">
    <location>
        <begin position="229"/>
        <end position="251"/>
    </location>
</feature>
<dbReference type="GeneID" id="25281089"/>
<dbReference type="InterPro" id="IPR036259">
    <property type="entry name" value="MFS_trans_sf"/>
</dbReference>
<dbReference type="OrthoDB" id="3934656at2759"/>
<proteinExistence type="predicted"/>
<dbReference type="GO" id="GO:0022857">
    <property type="term" value="F:transmembrane transporter activity"/>
    <property type="evidence" value="ECO:0007669"/>
    <property type="project" value="InterPro"/>
</dbReference>
<dbReference type="InterPro" id="IPR020846">
    <property type="entry name" value="MFS_dom"/>
</dbReference>
<dbReference type="Gene3D" id="1.20.1250.20">
    <property type="entry name" value="MFS general substrate transporter like domains"/>
    <property type="match status" value="1"/>
</dbReference>
<evidence type="ECO:0000256" key="1">
    <source>
        <dbReference type="ARBA" id="ARBA00004141"/>
    </source>
</evidence>
<evidence type="ECO:0000256" key="4">
    <source>
        <dbReference type="ARBA" id="ARBA00023136"/>
    </source>
</evidence>
<name>A0A072PEH9_9EURO</name>
<dbReference type="EMBL" id="AMGV01000004">
    <property type="protein sequence ID" value="KEF58246.1"/>
    <property type="molecule type" value="Genomic_DNA"/>
</dbReference>
<evidence type="ECO:0000256" key="5">
    <source>
        <dbReference type="SAM" id="Phobius"/>
    </source>
</evidence>